<evidence type="ECO:0000313" key="3">
    <source>
        <dbReference type="EMBL" id="KAL0005671.1"/>
    </source>
</evidence>
<dbReference type="AlphaFoldDB" id="A0AAW2D945"/>
<protein>
    <recommendedName>
        <fullName evidence="5">RNase H type-1 domain-containing protein</fullName>
    </recommendedName>
</protein>
<evidence type="ECO:0000259" key="2">
    <source>
        <dbReference type="Pfam" id="PF13966"/>
    </source>
</evidence>
<reference evidence="3 4" key="1">
    <citation type="submission" date="2024-01" db="EMBL/GenBank/DDBJ databases">
        <title>A telomere-to-telomere, gap-free genome of sweet tea (Lithocarpus litseifolius).</title>
        <authorList>
            <person name="Zhou J."/>
        </authorList>
    </citation>
    <scope>NUCLEOTIDE SEQUENCE [LARGE SCALE GENOMIC DNA]</scope>
    <source>
        <strain evidence="3">Zhou-2022a</strain>
        <tissue evidence="3">Leaf</tissue>
    </source>
</reference>
<dbReference type="Pfam" id="PF13966">
    <property type="entry name" value="zf-RVT"/>
    <property type="match status" value="1"/>
</dbReference>
<evidence type="ECO:0000259" key="1">
    <source>
        <dbReference type="Pfam" id="PF13456"/>
    </source>
</evidence>
<evidence type="ECO:0000313" key="4">
    <source>
        <dbReference type="Proteomes" id="UP001459277"/>
    </source>
</evidence>
<feature type="domain" description="RNase H type-1" evidence="1">
    <location>
        <begin position="349"/>
        <end position="471"/>
    </location>
</feature>
<dbReference type="PANTHER" id="PTHR47074">
    <property type="entry name" value="BNAC02G40300D PROTEIN"/>
    <property type="match status" value="1"/>
</dbReference>
<keyword evidence="4" id="KW-1185">Reference proteome</keyword>
<comment type="caution">
    <text evidence="3">The sequence shown here is derived from an EMBL/GenBank/DDBJ whole genome shotgun (WGS) entry which is preliminary data.</text>
</comment>
<organism evidence="3 4">
    <name type="scientific">Lithocarpus litseifolius</name>
    <dbReference type="NCBI Taxonomy" id="425828"/>
    <lineage>
        <taxon>Eukaryota</taxon>
        <taxon>Viridiplantae</taxon>
        <taxon>Streptophyta</taxon>
        <taxon>Embryophyta</taxon>
        <taxon>Tracheophyta</taxon>
        <taxon>Spermatophyta</taxon>
        <taxon>Magnoliopsida</taxon>
        <taxon>eudicotyledons</taxon>
        <taxon>Gunneridae</taxon>
        <taxon>Pentapetalae</taxon>
        <taxon>rosids</taxon>
        <taxon>fabids</taxon>
        <taxon>Fagales</taxon>
        <taxon>Fagaceae</taxon>
        <taxon>Lithocarpus</taxon>
    </lineage>
</organism>
<dbReference type="InterPro" id="IPR044730">
    <property type="entry name" value="RNase_H-like_dom_plant"/>
</dbReference>
<dbReference type="InterPro" id="IPR052929">
    <property type="entry name" value="RNase_H-like_EbsB-rel"/>
</dbReference>
<feature type="domain" description="Reverse transcriptase zinc-binding" evidence="2">
    <location>
        <begin position="170"/>
        <end position="245"/>
    </location>
</feature>
<dbReference type="GO" id="GO:0003676">
    <property type="term" value="F:nucleic acid binding"/>
    <property type="evidence" value="ECO:0007669"/>
    <property type="project" value="InterPro"/>
</dbReference>
<proteinExistence type="predicted"/>
<dbReference type="Pfam" id="PF13456">
    <property type="entry name" value="RVT_3"/>
    <property type="match status" value="1"/>
</dbReference>
<dbReference type="InterPro" id="IPR012337">
    <property type="entry name" value="RNaseH-like_sf"/>
</dbReference>
<dbReference type="InterPro" id="IPR002156">
    <property type="entry name" value="RNaseH_domain"/>
</dbReference>
<dbReference type="EMBL" id="JAZDWU010000004">
    <property type="protein sequence ID" value="KAL0005671.1"/>
    <property type="molecule type" value="Genomic_DNA"/>
</dbReference>
<evidence type="ECO:0008006" key="5">
    <source>
        <dbReference type="Google" id="ProtNLM"/>
    </source>
</evidence>
<gene>
    <name evidence="3" type="ORF">SO802_013232</name>
</gene>
<dbReference type="GO" id="GO:0004523">
    <property type="term" value="F:RNA-DNA hybrid ribonuclease activity"/>
    <property type="evidence" value="ECO:0007669"/>
    <property type="project" value="InterPro"/>
</dbReference>
<dbReference type="PANTHER" id="PTHR47074:SF48">
    <property type="entry name" value="POLYNUCLEOTIDYL TRANSFERASE, RIBONUCLEASE H-LIKE SUPERFAMILY PROTEIN"/>
    <property type="match status" value="1"/>
</dbReference>
<dbReference type="CDD" id="cd06222">
    <property type="entry name" value="RNase_H_like"/>
    <property type="match status" value="1"/>
</dbReference>
<sequence length="497" mass="55737">MMLSWLSKHGDYFIIKILYFIVFKKKFFPNCSIWEAQDSSSGSHAWHSIIKGRDVLLKGARWRVGCGEDISIWNDAWLPSQEHPRILSDIVLGFEDGRVSDLINPCTRTWDENLVHGLFSPEEATMVLSIPLSRTLVEDKIIWPFTPSGNYTVNSGSKFLTKLNFMYVPADNPQQQNEVWKLIWGLNVPSKVRNFMWRACKEATPTKYNLLKRKILNEDKCEHCGVESKTTAHALWNCSTLDEIWESTLGFEDRSQLGAPNIMDLINLTHEQRKNVDLLAMVMWTIWHRRNQLRASSNVFPKAQVIQQASQAIATFQQSQQSLTNHAAATGPQHCAQWHPPPANCVKLNFNGAVFPELGKVSLGVVVHNSQGNAIASLSEQAPLPFSPVIVEAMAAARAITFAHELGITEFMLEGDSEEVINSLRSIEASLTTYGHLLESAKSTLVTSKCIAFSHICRSGNRVAHNLAKHARHVRGLSVWVENIPPHIYDVLIAGPG</sequence>
<accession>A0AAW2D945</accession>
<dbReference type="InterPro" id="IPR026960">
    <property type="entry name" value="RVT-Znf"/>
</dbReference>
<name>A0AAW2D945_9ROSI</name>
<dbReference type="SUPFAM" id="SSF53098">
    <property type="entry name" value="Ribonuclease H-like"/>
    <property type="match status" value="1"/>
</dbReference>
<dbReference type="Proteomes" id="UP001459277">
    <property type="component" value="Unassembled WGS sequence"/>
</dbReference>
<dbReference type="Gene3D" id="3.30.420.10">
    <property type="entry name" value="Ribonuclease H-like superfamily/Ribonuclease H"/>
    <property type="match status" value="1"/>
</dbReference>
<dbReference type="InterPro" id="IPR036397">
    <property type="entry name" value="RNaseH_sf"/>
</dbReference>